<keyword evidence="10 11" id="KW-0865">Zymogen</keyword>
<keyword evidence="8 11" id="KW-0862">Zinc</keyword>
<keyword evidence="7 11" id="KW-0378">Hydrolase</keyword>
<dbReference type="Gene3D" id="1.10.390.10">
    <property type="entry name" value="Neutral Protease Domain 2"/>
    <property type="match status" value="2"/>
</dbReference>
<dbReference type="Gene3D" id="3.10.170.10">
    <property type="match status" value="1"/>
</dbReference>
<evidence type="ECO:0000256" key="2">
    <source>
        <dbReference type="ARBA" id="ARBA00004613"/>
    </source>
</evidence>
<evidence type="ECO:0000313" key="13">
    <source>
        <dbReference type="EMBL" id="KAH6601236.1"/>
    </source>
</evidence>
<dbReference type="EC" id="3.4.24.-" evidence="11"/>
<evidence type="ECO:0000256" key="1">
    <source>
        <dbReference type="ARBA" id="ARBA00001947"/>
    </source>
</evidence>
<feature type="signal peptide" evidence="11">
    <location>
        <begin position="1"/>
        <end position="20"/>
    </location>
</feature>
<feature type="chain" id="PRO_5045001065" description="Extracellular metalloproteinase" evidence="11">
    <location>
        <begin position="21"/>
        <end position="679"/>
    </location>
</feature>
<dbReference type="PANTHER" id="PTHR33478:SF1">
    <property type="entry name" value="EXTRACELLULAR METALLOPROTEINASE MEP"/>
    <property type="match status" value="1"/>
</dbReference>
<evidence type="ECO:0000256" key="3">
    <source>
        <dbReference type="ARBA" id="ARBA00006006"/>
    </source>
</evidence>
<evidence type="ECO:0000256" key="9">
    <source>
        <dbReference type="ARBA" id="ARBA00023049"/>
    </source>
</evidence>
<dbReference type="CDD" id="cd09596">
    <property type="entry name" value="M36"/>
    <property type="match status" value="1"/>
</dbReference>
<comment type="caution">
    <text evidence="13">The sequence shown here is derived from an EMBL/GenBank/DDBJ whole genome shotgun (WGS) entry which is preliminary data.</text>
</comment>
<keyword evidence="5 11" id="KW-0645">Protease</keyword>
<evidence type="ECO:0000256" key="10">
    <source>
        <dbReference type="ARBA" id="ARBA00023145"/>
    </source>
</evidence>
<comment type="similarity">
    <text evidence="3 11">Belongs to the peptidase M36 family.</text>
</comment>
<organism evidence="13 14">
    <name type="scientific">Batrachochytrium salamandrivorans</name>
    <dbReference type="NCBI Taxonomy" id="1357716"/>
    <lineage>
        <taxon>Eukaryota</taxon>
        <taxon>Fungi</taxon>
        <taxon>Fungi incertae sedis</taxon>
        <taxon>Chytridiomycota</taxon>
        <taxon>Chytridiomycota incertae sedis</taxon>
        <taxon>Chytridiomycetes</taxon>
        <taxon>Rhizophydiales</taxon>
        <taxon>Rhizophydiales incertae sedis</taxon>
        <taxon>Batrachochytrium</taxon>
    </lineage>
</organism>
<evidence type="ECO:0000256" key="7">
    <source>
        <dbReference type="ARBA" id="ARBA00022801"/>
    </source>
</evidence>
<keyword evidence="6 11" id="KW-0479">Metal-binding</keyword>
<name>A0ABQ8FPP5_9FUNG</name>
<feature type="region of interest" description="Disordered" evidence="12">
    <location>
        <begin position="204"/>
        <end position="255"/>
    </location>
</feature>
<comment type="subcellular location">
    <subcellularLocation>
        <location evidence="2 11">Secreted</location>
    </subcellularLocation>
</comment>
<dbReference type="InterPro" id="IPR027268">
    <property type="entry name" value="Peptidase_M4/M1_CTD_sf"/>
</dbReference>
<keyword evidence="11" id="KW-0732">Signal</keyword>
<evidence type="ECO:0000256" key="8">
    <source>
        <dbReference type="ARBA" id="ARBA00022833"/>
    </source>
</evidence>
<feature type="compositionally biased region" description="Polar residues" evidence="12">
    <location>
        <begin position="208"/>
        <end position="223"/>
    </location>
</feature>
<gene>
    <name evidence="13" type="ORF">BASA50_001760</name>
</gene>
<accession>A0ABQ8FPP5</accession>
<dbReference type="InterPro" id="IPR050371">
    <property type="entry name" value="Fungal_virulence_M36"/>
</dbReference>
<evidence type="ECO:0000313" key="14">
    <source>
        <dbReference type="Proteomes" id="UP001648503"/>
    </source>
</evidence>
<evidence type="ECO:0000256" key="11">
    <source>
        <dbReference type="RuleBase" id="RU364017"/>
    </source>
</evidence>
<dbReference type="PRINTS" id="PR00999">
    <property type="entry name" value="FUNGALYSIN"/>
</dbReference>
<feature type="region of interest" description="Disordered" evidence="12">
    <location>
        <begin position="513"/>
        <end position="650"/>
    </location>
</feature>
<feature type="compositionally biased region" description="Polar residues" evidence="12">
    <location>
        <begin position="553"/>
        <end position="572"/>
    </location>
</feature>
<evidence type="ECO:0000256" key="6">
    <source>
        <dbReference type="ARBA" id="ARBA00022723"/>
    </source>
</evidence>
<dbReference type="EMBL" id="JAFCIX010000016">
    <property type="protein sequence ID" value="KAH6601236.1"/>
    <property type="molecule type" value="Genomic_DNA"/>
</dbReference>
<dbReference type="InterPro" id="IPR001842">
    <property type="entry name" value="Peptidase_M36"/>
</dbReference>
<comment type="cofactor">
    <cofactor evidence="1 11">
        <name>Zn(2+)</name>
        <dbReference type="ChEBI" id="CHEBI:29105"/>
    </cofactor>
</comment>
<evidence type="ECO:0000256" key="5">
    <source>
        <dbReference type="ARBA" id="ARBA00022670"/>
    </source>
</evidence>
<evidence type="ECO:0000256" key="4">
    <source>
        <dbReference type="ARBA" id="ARBA00022525"/>
    </source>
</evidence>
<dbReference type="SUPFAM" id="SSF55486">
    <property type="entry name" value="Metalloproteases ('zincins'), catalytic domain"/>
    <property type="match status" value="1"/>
</dbReference>
<protein>
    <recommendedName>
        <fullName evidence="11">Extracellular metalloproteinase</fullName>
        <ecNumber evidence="11">3.4.24.-</ecNumber>
    </recommendedName>
    <alternativeName>
        <fullName evidence="11">Fungalysin</fullName>
    </alternativeName>
</protein>
<keyword evidence="9 11" id="KW-0482">Metalloprotease</keyword>
<feature type="compositionally biased region" description="Polar residues" evidence="12">
    <location>
        <begin position="238"/>
        <end position="255"/>
    </location>
</feature>
<reference evidence="13 14" key="1">
    <citation type="submission" date="2021-02" db="EMBL/GenBank/DDBJ databases">
        <title>Variation within the Batrachochytrium salamandrivorans European outbreak.</title>
        <authorList>
            <person name="Kelly M."/>
            <person name="Pasmans F."/>
            <person name="Shea T.P."/>
            <person name="Munoz J.F."/>
            <person name="Carranza S."/>
            <person name="Cuomo C.A."/>
            <person name="Martel A."/>
        </authorList>
    </citation>
    <scope>NUCLEOTIDE SEQUENCE [LARGE SCALE GENOMIC DNA]</scope>
    <source>
        <strain evidence="13 14">AMFP18/2</strain>
    </source>
</reference>
<dbReference type="Pfam" id="PF02128">
    <property type="entry name" value="Peptidase_M36"/>
    <property type="match status" value="2"/>
</dbReference>
<keyword evidence="14" id="KW-1185">Reference proteome</keyword>
<sequence length="679" mass="72697">MFNFILVFILPLSLSSCVVSTPVSAGRHELVHVYRRSVDMDLPFYYPDPNYDNNPVWTGGSNFSGSDNSDPVAAGIQYMASKLNVDQNELKVYNRFTDASGTVHIYGAQAAKIAAEEIGVPYYSSVEITKEYVHLPGGNIVYAYMLQLRDGNIEKWLQAWVDAHTGQVIHSIDFSNDFSYKVIDLPGSDPRDGFSLVKDPEFKASSPEGWTTGTQTIGNNVNARDQRSGSPGRGSNGVFDSNHNPDAQPTTPENTQTSAVNLFYIGNFMHDFSYQYGFTEANGNFQKDNFGKGGRGNDAVTINVLSTSGTNNANFLSPADGQAGIMNMFQFTKTNPRRDGGLENVISIHEYVHGISNRLTGGSATGQCLSTKEAGGMGEGWSDFVALVATAKKQSKDITPISVGSDLQRRNEVHDIGEVWTIFLWEVYWNLVNKNGFSENLFDAKQSAGNIVAMQLVMGGLMNQPCNPTFLTARDAILKADDSFYKGANKCDIIKGFARRGLGLGARNRIDDFSVPAECGGSGKNIPPPVPTGDNDGASKLPTDQSGDDNDGSSKSPTGQTPGDDNGGSSRLPTTGQTPGGGTNRTGRGGPVGRTGRSGPVGRTGRGGPVGRTGRGGPVDRTGRGRGPIGPRRGRGPIGPIGRGPRRGRLTSRLGAISRLGGSFSEQVSQMLKEFESDK</sequence>
<dbReference type="Proteomes" id="UP001648503">
    <property type="component" value="Unassembled WGS sequence"/>
</dbReference>
<dbReference type="PANTHER" id="PTHR33478">
    <property type="entry name" value="EXTRACELLULAR METALLOPROTEINASE MEP"/>
    <property type="match status" value="1"/>
</dbReference>
<keyword evidence="4 11" id="KW-0964">Secreted</keyword>
<feature type="compositionally biased region" description="Gly residues" evidence="12">
    <location>
        <begin position="602"/>
        <end position="617"/>
    </location>
</feature>
<feature type="compositionally biased region" description="Gly residues" evidence="12">
    <location>
        <begin position="578"/>
        <end position="593"/>
    </location>
</feature>
<evidence type="ECO:0000256" key="12">
    <source>
        <dbReference type="SAM" id="MobiDB-lite"/>
    </source>
</evidence>
<proteinExistence type="inferred from homology"/>